<dbReference type="EMBL" id="JADCNM010000008">
    <property type="protein sequence ID" value="KAG0471239.1"/>
    <property type="molecule type" value="Genomic_DNA"/>
</dbReference>
<keyword evidence="2 5" id="KW-0812">Transmembrane</keyword>
<accession>A0A835QKB8</accession>
<evidence type="ECO:0000256" key="5">
    <source>
        <dbReference type="SAM" id="Phobius"/>
    </source>
</evidence>
<name>A0A835QKB8_VANPL</name>
<evidence type="ECO:0000313" key="6">
    <source>
        <dbReference type="EMBL" id="KAG0471239.1"/>
    </source>
</evidence>
<dbReference type="AlphaFoldDB" id="A0A835QKB8"/>
<comment type="caution">
    <text evidence="6">The sequence shown here is derived from an EMBL/GenBank/DDBJ whole genome shotgun (WGS) entry which is preliminary data.</text>
</comment>
<comment type="subcellular location">
    <subcellularLocation>
        <location evidence="1">Membrane</location>
        <topology evidence="1">Multi-pass membrane protein</topology>
    </subcellularLocation>
</comment>
<dbReference type="InterPro" id="IPR030184">
    <property type="entry name" value="WAT1-related"/>
</dbReference>
<feature type="transmembrane region" description="Helical" evidence="5">
    <location>
        <begin position="54"/>
        <end position="74"/>
    </location>
</feature>
<dbReference type="GO" id="GO:0022857">
    <property type="term" value="F:transmembrane transporter activity"/>
    <property type="evidence" value="ECO:0007669"/>
    <property type="project" value="InterPro"/>
</dbReference>
<dbReference type="InterPro" id="IPR037185">
    <property type="entry name" value="EmrE-like"/>
</dbReference>
<protein>
    <recommendedName>
        <fullName evidence="8">WAT1-related protein</fullName>
    </recommendedName>
</protein>
<organism evidence="6 7">
    <name type="scientific">Vanilla planifolia</name>
    <name type="common">Vanilla</name>
    <dbReference type="NCBI Taxonomy" id="51239"/>
    <lineage>
        <taxon>Eukaryota</taxon>
        <taxon>Viridiplantae</taxon>
        <taxon>Streptophyta</taxon>
        <taxon>Embryophyta</taxon>
        <taxon>Tracheophyta</taxon>
        <taxon>Spermatophyta</taxon>
        <taxon>Magnoliopsida</taxon>
        <taxon>Liliopsida</taxon>
        <taxon>Asparagales</taxon>
        <taxon>Orchidaceae</taxon>
        <taxon>Vanilloideae</taxon>
        <taxon>Vanilleae</taxon>
        <taxon>Vanilla</taxon>
    </lineage>
</organism>
<gene>
    <name evidence="6" type="ORF">HPP92_015785</name>
</gene>
<evidence type="ECO:0000313" key="7">
    <source>
        <dbReference type="Proteomes" id="UP000639772"/>
    </source>
</evidence>
<dbReference type="PANTHER" id="PTHR31218">
    <property type="entry name" value="WAT1-RELATED PROTEIN"/>
    <property type="match status" value="1"/>
</dbReference>
<sequence>MGAVVSCAVAFVVERGNTELWVISWDMRLFTGVICTGVSYYVQGMVMKVKGPVFASAFSPLCMIITSLMGSIFIQETISLGM</sequence>
<keyword evidence="4 5" id="KW-0472">Membrane</keyword>
<evidence type="ECO:0000256" key="4">
    <source>
        <dbReference type="ARBA" id="ARBA00023136"/>
    </source>
</evidence>
<dbReference type="Proteomes" id="UP000639772">
    <property type="component" value="Unassembled WGS sequence"/>
</dbReference>
<dbReference type="OrthoDB" id="784275at2759"/>
<keyword evidence="3 5" id="KW-1133">Transmembrane helix</keyword>
<evidence type="ECO:0000256" key="1">
    <source>
        <dbReference type="ARBA" id="ARBA00004141"/>
    </source>
</evidence>
<reference evidence="6 7" key="1">
    <citation type="journal article" date="2020" name="Nat. Food">
        <title>A phased Vanilla planifolia genome enables genetic improvement of flavour and production.</title>
        <authorList>
            <person name="Hasing T."/>
            <person name="Tang H."/>
            <person name="Brym M."/>
            <person name="Khazi F."/>
            <person name="Huang T."/>
            <person name="Chambers A.H."/>
        </authorList>
    </citation>
    <scope>NUCLEOTIDE SEQUENCE [LARGE SCALE GENOMIC DNA]</scope>
    <source>
        <tissue evidence="6">Leaf</tissue>
    </source>
</reference>
<evidence type="ECO:0000256" key="3">
    <source>
        <dbReference type="ARBA" id="ARBA00022989"/>
    </source>
</evidence>
<feature type="transmembrane region" description="Helical" evidence="5">
    <location>
        <begin position="25"/>
        <end position="42"/>
    </location>
</feature>
<evidence type="ECO:0000256" key="2">
    <source>
        <dbReference type="ARBA" id="ARBA00022692"/>
    </source>
</evidence>
<proteinExistence type="predicted"/>
<dbReference type="SUPFAM" id="SSF103481">
    <property type="entry name" value="Multidrug resistance efflux transporter EmrE"/>
    <property type="match status" value="1"/>
</dbReference>
<dbReference type="GO" id="GO:0016020">
    <property type="term" value="C:membrane"/>
    <property type="evidence" value="ECO:0007669"/>
    <property type="project" value="InterPro"/>
</dbReference>
<evidence type="ECO:0008006" key="8">
    <source>
        <dbReference type="Google" id="ProtNLM"/>
    </source>
</evidence>